<comment type="subcellular location">
    <subcellularLocation>
        <location evidence="1">Cell membrane</location>
        <topology evidence="1">Multi-pass membrane protein</topology>
    </subcellularLocation>
</comment>
<evidence type="ECO:0000256" key="1">
    <source>
        <dbReference type="ARBA" id="ARBA00004651"/>
    </source>
</evidence>
<dbReference type="AlphaFoldDB" id="A0AAU6SBN0"/>
<feature type="transmembrane region" description="Helical" evidence="6">
    <location>
        <begin position="16"/>
        <end position="45"/>
    </location>
</feature>
<proteinExistence type="predicted"/>
<keyword evidence="3 6" id="KW-1133">Transmembrane helix</keyword>
<dbReference type="InterPro" id="IPR050327">
    <property type="entry name" value="Proton-linked_MCT"/>
</dbReference>
<dbReference type="Gene3D" id="1.20.1250.20">
    <property type="entry name" value="MFS general substrate transporter like domains"/>
    <property type="match status" value="2"/>
</dbReference>
<feature type="transmembrane region" description="Helical" evidence="6">
    <location>
        <begin position="300"/>
        <end position="317"/>
    </location>
</feature>
<keyword evidence="2 6" id="KW-0812">Transmembrane</keyword>
<dbReference type="SUPFAM" id="SSF103473">
    <property type="entry name" value="MFS general substrate transporter"/>
    <property type="match status" value="1"/>
</dbReference>
<evidence type="ECO:0000313" key="8">
    <source>
        <dbReference type="EMBL" id="WZO34307.1"/>
    </source>
</evidence>
<feature type="transmembrane region" description="Helical" evidence="6">
    <location>
        <begin position="142"/>
        <end position="168"/>
    </location>
</feature>
<feature type="domain" description="Major facilitator superfamily (MFS) profile" evidence="7">
    <location>
        <begin position="18"/>
        <end position="412"/>
    </location>
</feature>
<dbReference type="PANTHER" id="PTHR11360:SF290">
    <property type="entry name" value="MONOCARBOXYLATE MFS PERMEASE"/>
    <property type="match status" value="1"/>
</dbReference>
<dbReference type="EMBL" id="CP151632">
    <property type="protein sequence ID" value="WZO34307.1"/>
    <property type="molecule type" value="Genomic_DNA"/>
</dbReference>
<dbReference type="GO" id="GO:0005886">
    <property type="term" value="C:plasma membrane"/>
    <property type="evidence" value="ECO:0007669"/>
    <property type="project" value="UniProtKB-SubCell"/>
</dbReference>
<sequence>MSTTVQQGARKQRNPWVVLFGSGIAQMFGPGPLVLVTLGVFVIPITQDTGFGRTTVTGAYSVAAVGMAIGLVIVGRLLDRYAVRYILVPCFTLFCMSTALIALMPANPIAFLVPFFLLGFFGAGTFIPFTKALISWFDNKRALAIGISAGIAALGGSITPVLAGAFIGNYGWRAAYALLALIALVVSLSMIFAFVRARAERHVRGRLVTETLDDGKEVSLEQPGLTFREALRGRYFWMLTLALGAVGVAVVGLQVHLVPMMTDRGMDPAQAVLLITIFSLSGLAGRVVGGFLIDRIHGTVIGPIVIAAPVLGMFFLHPPFWSAGIAVGLIGLAYGIEGDLVAFFITRYLGTRHFGQIFGIVQSVFLIGTAFGPLLLGIAYDTTGSYDSVLPGLGVVLIVCAITIALLGRYPYPAVKGFDSVAAKDEFAAAELLSERAEEEDQVEASGEVVTAGGAEQAQKSPLN</sequence>
<dbReference type="RefSeq" id="WP_349428865.1">
    <property type="nucleotide sequence ID" value="NZ_CP151632.1"/>
</dbReference>
<name>A0AAU6SBN0_9MICO</name>
<evidence type="ECO:0000256" key="2">
    <source>
        <dbReference type="ARBA" id="ARBA00022692"/>
    </source>
</evidence>
<evidence type="ECO:0000256" key="3">
    <source>
        <dbReference type="ARBA" id="ARBA00022989"/>
    </source>
</evidence>
<feature type="transmembrane region" description="Helical" evidence="6">
    <location>
        <begin position="235"/>
        <end position="257"/>
    </location>
</feature>
<feature type="transmembrane region" description="Helical" evidence="6">
    <location>
        <begin position="388"/>
        <end position="408"/>
    </location>
</feature>
<evidence type="ECO:0000256" key="6">
    <source>
        <dbReference type="SAM" id="Phobius"/>
    </source>
</evidence>
<dbReference type="Pfam" id="PF07690">
    <property type="entry name" value="MFS_1"/>
    <property type="match status" value="1"/>
</dbReference>
<feature type="transmembrane region" description="Helical" evidence="6">
    <location>
        <begin position="174"/>
        <end position="195"/>
    </location>
</feature>
<feature type="transmembrane region" description="Helical" evidence="6">
    <location>
        <begin position="109"/>
        <end position="130"/>
    </location>
</feature>
<dbReference type="GO" id="GO:0022857">
    <property type="term" value="F:transmembrane transporter activity"/>
    <property type="evidence" value="ECO:0007669"/>
    <property type="project" value="InterPro"/>
</dbReference>
<dbReference type="InterPro" id="IPR036259">
    <property type="entry name" value="MFS_trans_sf"/>
</dbReference>
<gene>
    <name evidence="8" type="ORF">MRBLWS13_001962</name>
</gene>
<evidence type="ECO:0000259" key="7">
    <source>
        <dbReference type="PROSITE" id="PS50850"/>
    </source>
</evidence>
<protein>
    <submittedName>
        <fullName evidence="8">MFS transporter</fullName>
    </submittedName>
</protein>
<feature type="transmembrane region" description="Helical" evidence="6">
    <location>
        <begin position="269"/>
        <end position="293"/>
    </location>
</feature>
<feature type="region of interest" description="Disordered" evidence="5">
    <location>
        <begin position="438"/>
        <end position="464"/>
    </location>
</feature>
<dbReference type="CDD" id="cd17355">
    <property type="entry name" value="MFS_YcxA_like"/>
    <property type="match status" value="1"/>
</dbReference>
<feature type="transmembrane region" description="Helical" evidence="6">
    <location>
        <begin position="357"/>
        <end position="376"/>
    </location>
</feature>
<feature type="transmembrane region" description="Helical" evidence="6">
    <location>
        <begin position="57"/>
        <end position="78"/>
    </location>
</feature>
<reference evidence="8" key="1">
    <citation type="submission" date="2024-04" db="EMBL/GenBank/DDBJ databases">
        <authorList>
            <person name="Roder T."/>
            <person name="Oberhansli S."/>
            <person name="Kreuzer M."/>
        </authorList>
    </citation>
    <scope>NUCLEOTIDE SEQUENCE</scope>
    <source>
        <strain evidence="8">LWS13-1.2</strain>
    </source>
</reference>
<evidence type="ECO:0000256" key="5">
    <source>
        <dbReference type="SAM" id="MobiDB-lite"/>
    </source>
</evidence>
<keyword evidence="4 6" id="KW-0472">Membrane</keyword>
<dbReference type="InterPro" id="IPR011701">
    <property type="entry name" value="MFS"/>
</dbReference>
<dbReference type="PROSITE" id="PS50850">
    <property type="entry name" value="MFS"/>
    <property type="match status" value="1"/>
</dbReference>
<organism evidence="8">
    <name type="scientific">Microbacterium sp. LWS13-1.2</name>
    <dbReference type="NCBI Taxonomy" id="3135264"/>
    <lineage>
        <taxon>Bacteria</taxon>
        <taxon>Bacillati</taxon>
        <taxon>Actinomycetota</taxon>
        <taxon>Actinomycetes</taxon>
        <taxon>Micrococcales</taxon>
        <taxon>Microbacteriaceae</taxon>
        <taxon>Microbacterium</taxon>
    </lineage>
</organism>
<accession>A0AAU6SBN0</accession>
<dbReference type="InterPro" id="IPR020846">
    <property type="entry name" value="MFS_dom"/>
</dbReference>
<feature type="transmembrane region" description="Helical" evidence="6">
    <location>
        <begin position="85"/>
        <end position="103"/>
    </location>
</feature>
<feature type="transmembrane region" description="Helical" evidence="6">
    <location>
        <begin position="323"/>
        <end position="345"/>
    </location>
</feature>
<dbReference type="PANTHER" id="PTHR11360">
    <property type="entry name" value="MONOCARBOXYLATE TRANSPORTER"/>
    <property type="match status" value="1"/>
</dbReference>
<evidence type="ECO:0000256" key="4">
    <source>
        <dbReference type="ARBA" id="ARBA00023136"/>
    </source>
</evidence>